<dbReference type="InterPro" id="IPR022043">
    <property type="entry name" value="CAF1A_DD"/>
</dbReference>
<keyword evidence="3" id="KW-1185">Reference proteome</keyword>
<sequence length="111" mass="12744">MSWIIVMGLQTTASQHKCGGKVLPINIDCIWTRCGIDYRICCSCSHVVGPRHPFRKEPDLDYDIESDEEWKEVSSSVFVLKRIPVKVSQIVIRMMKKKAEEGCLKDDEDEN</sequence>
<dbReference type="InParanoid" id="B9S034"/>
<dbReference type="EMBL" id="EQ973835">
    <property type="protein sequence ID" value="EEF43217.1"/>
    <property type="molecule type" value="Genomic_DNA"/>
</dbReference>
<dbReference type="Proteomes" id="UP000008311">
    <property type="component" value="Unassembled WGS sequence"/>
</dbReference>
<gene>
    <name evidence="2" type="ORF">RCOM_1004250</name>
</gene>
<evidence type="ECO:0000313" key="3">
    <source>
        <dbReference type="Proteomes" id="UP000008311"/>
    </source>
</evidence>
<organism evidence="2 3">
    <name type="scientific">Ricinus communis</name>
    <name type="common">Castor bean</name>
    <dbReference type="NCBI Taxonomy" id="3988"/>
    <lineage>
        <taxon>Eukaryota</taxon>
        <taxon>Viridiplantae</taxon>
        <taxon>Streptophyta</taxon>
        <taxon>Embryophyta</taxon>
        <taxon>Tracheophyta</taxon>
        <taxon>Spermatophyta</taxon>
        <taxon>Magnoliopsida</taxon>
        <taxon>eudicotyledons</taxon>
        <taxon>Gunneridae</taxon>
        <taxon>Pentapetalae</taxon>
        <taxon>rosids</taxon>
        <taxon>fabids</taxon>
        <taxon>Malpighiales</taxon>
        <taxon>Euphorbiaceae</taxon>
        <taxon>Acalyphoideae</taxon>
        <taxon>Acalypheae</taxon>
        <taxon>Ricinus</taxon>
    </lineage>
</organism>
<proteinExistence type="predicted"/>
<dbReference type="AlphaFoldDB" id="B9S034"/>
<accession>B9S034</accession>
<protein>
    <recommendedName>
        <fullName evidence="1">Chromatin assembly factor 1 subunit A dimerization domain-containing protein</fullName>
    </recommendedName>
</protein>
<evidence type="ECO:0000313" key="2">
    <source>
        <dbReference type="EMBL" id="EEF43217.1"/>
    </source>
</evidence>
<feature type="domain" description="Chromatin assembly factor 1 subunit A dimerization" evidence="1">
    <location>
        <begin position="42"/>
        <end position="72"/>
    </location>
</feature>
<evidence type="ECO:0000259" key="1">
    <source>
        <dbReference type="Pfam" id="PF12253"/>
    </source>
</evidence>
<name>B9S034_RICCO</name>
<dbReference type="Pfam" id="PF12253">
    <property type="entry name" value="CAF1A_dimeriz"/>
    <property type="match status" value="1"/>
</dbReference>
<reference evidence="3" key="1">
    <citation type="journal article" date="2010" name="Nat. Biotechnol.">
        <title>Draft genome sequence of the oilseed species Ricinus communis.</title>
        <authorList>
            <person name="Chan A.P."/>
            <person name="Crabtree J."/>
            <person name="Zhao Q."/>
            <person name="Lorenzi H."/>
            <person name="Orvis J."/>
            <person name="Puiu D."/>
            <person name="Melake-Berhan A."/>
            <person name="Jones K.M."/>
            <person name="Redman J."/>
            <person name="Chen G."/>
            <person name="Cahoon E.B."/>
            <person name="Gedil M."/>
            <person name="Stanke M."/>
            <person name="Haas B.J."/>
            <person name="Wortman J.R."/>
            <person name="Fraser-Liggett C.M."/>
            <person name="Ravel J."/>
            <person name="Rabinowicz P.D."/>
        </authorList>
    </citation>
    <scope>NUCLEOTIDE SEQUENCE [LARGE SCALE GENOMIC DNA]</scope>
    <source>
        <strain evidence="3">cv. Hale</strain>
    </source>
</reference>